<feature type="compositionally biased region" description="Polar residues" evidence="1">
    <location>
        <begin position="70"/>
        <end position="85"/>
    </location>
</feature>
<sequence length="383" mass="42966">MFSQCSNFTVGQMDVTNIEGNYINVDCSVHNSNAKIIVNNGGLNVEGDYSDNSTHYHRPVNNIGKATNVNSGTVYGNVHQQQSARRPSHPRPPCDRSHGSRGTSPSSPPLHEDHQYRPPISRLGRMNPYATSPSNDSEYSDDAHDAQPKSDHYDNTWPRSAHAQGPQSFVSPGAHHRPVSSSAVPSVHERTRRQPSPYGHVYNRPPRGSGEDLNSRFYGMDLRADDPPSDPSDRLSPRSARYPSSRSSHQRNPPREFSREPTPELVEDDSSWRREYDARRPRYSRNPSPNPAPFPPTPQTTRAQDTFDYRPARPKCHKRGGYSDKEWPQSSDDDSECSPEDRLKRGLEKVRNAEDAMVAAQGVLSGIAMPTLKHAQRRMDQGR</sequence>
<evidence type="ECO:0000313" key="3">
    <source>
        <dbReference type="Proteomes" id="UP000001861"/>
    </source>
</evidence>
<feature type="compositionally biased region" description="Basic and acidic residues" evidence="1">
    <location>
        <begin position="141"/>
        <end position="154"/>
    </location>
</feature>
<dbReference type="VEuPathDB" id="FungiDB:CC1G_08809"/>
<evidence type="ECO:0000313" key="2">
    <source>
        <dbReference type="EMBL" id="EAU92186.2"/>
    </source>
</evidence>
<feature type="compositionally biased region" description="Basic and acidic residues" evidence="1">
    <location>
        <begin position="270"/>
        <end position="280"/>
    </location>
</feature>
<organism evidence="2 3">
    <name type="scientific">Coprinopsis cinerea (strain Okayama-7 / 130 / ATCC MYA-4618 / FGSC 9003)</name>
    <name type="common">Inky cap fungus</name>
    <name type="synonym">Hormographiella aspergillata</name>
    <dbReference type="NCBI Taxonomy" id="240176"/>
    <lineage>
        <taxon>Eukaryota</taxon>
        <taxon>Fungi</taxon>
        <taxon>Dikarya</taxon>
        <taxon>Basidiomycota</taxon>
        <taxon>Agaricomycotina</taxon>
        <taxon>Agaricomycetes</taxon>
        <taxon>Agaricomycetidae</taxon>
        <taxon>Agaricales</taxon>
        <taxon>Agaricineae</taxon>
        <taxon>Psathyrellaceae</taxon>
        <taxon>Coprinopsis</taxon>
    </lineage>
</organism>
<dbReference type="InParanoid" id="A8N459"/>
<comment type="caution">
    <text evidence="2">The sequence shown here is derived from an EMBL/GenBank/DDBJ whole genome shotgun (WGS) entry which is preliminary data.</text>
</comment>
<dbReference type="GeneID" id="6006087"/>
<feature type="compositionally biased region" description="Basic and acidic residues" evidence="1">
    <location>
        <begin position="253"/>
        <end position="262"/>
    </location>
</feature>
<dbReference type="RefSeq" id="XP_001829654.2">
    <property type="nucleotide sequence ID" value="XM_001829602.2"/>
</dbReference>
<feature type="compositionally biased region" description="Low complexity" evidence="1">
    <location>
        <begin position="237"/>
        <end position="247"/>
    </location>
</feature>
<dbReference type="HOGENOM" id="CLU_721623_0_0_1"/>
<dbReference type="KEGG" id="cci:CC1G_08809"/>
<proteinExistence type="predicted"/>
<accession>A8N459</accession>
<protein>
    <submittedName>
        <fullName evidence="2">Uncharacterized protein</fullName>
    </submittedName>
</protein>
<gene>
    <name evidence="2" type="ORF">CC1G_08809</name>
</gene>
<keyword evidence="3" id="KW-1185">Reference proteome</keyword>
<dbReference type="OMA" id="DDRKQHD"/>
<feature type="compositionally biased region" description="Basic and acidic residues" evidence="1">
    <location>
        <begin position="222"/>
        <end position="236"/>
    </location>
</feature>
<feature type="compositionally biased region" description="Pro residues" evidence="1">
    <location>
        <begin position="288"/>
        <end position="298"/>
    </location>
</feature>
<reference evidence="2 3" key="1">
    <citation type="journal article" date="2010" name="Proc. Natl. Acad. Sci. U.S.A.">
        <title>Insights into evolution of multicellular fungi from the assembled chromosomes of the mushroom Coprinopsis cinerea (Coprinus cinereus).</title>
        <authorList>
            <person name="Stajich J.E."/>
            <person name="Wilke S.K."/>
            <person name="Ahren D."/>
            <person name="Au C.H."/>
            <person name="Birren B.W."/>
            <person name="Borodovsky M."/>
            <person name="Burns C."/>
            <person name="Canback B."/>
            <person name="Casselton L.A."/>
            <person name="Cheng C.K."/>
            <person name="Deng J."/>
            <person name="Dietrich F.S."/>
            <person name="Fargo D.C."/>
            <person name="Farman M.L."/>
            <person name="Gathman A.C."/>
            <person name="Goldberg J."/>
            <person name="Guigo R."/>
            <person name="Hoegger P.J."/>
            <person name="Hooker J.B."/>
            <person name="Huggins A."/>
            <person name="James T.Y."/>
            <person name="Kamada T."/>
            <person name="Kilaru S."/>
            <person name="Kodira C."/>
            <person name="Kues U."/>
            <person name="Kupfer D."/>
            <person name="Kwan H.S."/>
            <person name="Lomsadze A."/>
            <person name="Li W."/>
            <person name="Lilly W.W."/>
            <person name="Ma L.J."/>
            <person name="Mackey A.J."/>
            <person name="Manning G."/>
            <person name="Martin F."/>
            <person name="Muraguchi H."/>
            <person name="Natvig D.O."/>
            <person name="Palmerini H."/>
            <person name="Ramesh M.A."/>
            <person name="Rehmeyer C.J."/>
            <person name="Roe B.A."/>
            <person name="Shenoy N."/>
            <person name="Stanke M."/>
            <person name="Ter-Hovhannisyan V."/>
            <person name="Tunlid A."/>
            <person name="Velagapudi R."/>
            <person name="Vision T.J."/>
            <person name="Zeng Q."/>
            <person name="Zolan M.E."/>
            <person name="Pukkila P.J."/>
        </authorList>
    </citation>
    <scope>NUCLEOTIDE SEQUENCE [LARGE SCALE GENOMIC DNA]</scope>
    <source>
        <strain evidence="3">Okayama-7 / 130 / ATCC MYA-4618 / FGSC 9003</strain>
    </source>
</reference>
<feature type="region of interest" description="Disordered" evidence="1">
    <location>
        <begin position="70"/>
        <end position="343"/>
    </location>
</feature>
<dbReference type="EMBL" id="AACS02000001">
    <property type="protein sequence ID" value="EAU92186.2"/>
    <property type="molecule type" value="Genomic_DNA"/>
</dbReference>
<name>A8N459_COPC7</name>
<dbReference type="AlphaFoldDB" id="A8N459"/>
<dbReference type="Proteomes" id="UP000001861">
    <property type="component" value="Unassembled WGS sequence"/>
</dbReference>
<evidence type="ECO:0000256" key="1">
    <source>
        <dbReference type="SAM" id="MobiDB-lite"/>
    </source>
</evidence>